<dbReference type="CDD" id="cd00082">
    <property type="entry name" value="HisKA"/>
    <property type="match status" value="1"/>
</dbReference>
<dbReference type="InterPro" id="IPR013767">
    <property type="entry name" value="PAS_fold"/>
</dbReference>
<evidence type="ECO:0000256" key="3">
    <source>
        <dbReference type="ARBA" id="ARBA00012438"/>
    </source>
</evidence>
<dbReference type="Gene3D" id="1.20.120.160">
    <property type="entry name" value="HPT domain"/>
    <property type="match status" value="1"/>
</dbReference>
<dbReference type="Pfam" id="PF08447">
    <property type="entry name" value="PAS_3"/>
    <property type="match status" value="1"/>
</dbReference>
<dbReference type="CDD" id="cd17546">
    <property type="entry name" value="REC_hyHK_CKI1_RcsC-like"/>
    <property type="match status" value="1"/>
</dbReference>
<dbReference type="Gene3D" id="3.30.450.20">
    <property type="entry name" value="PAS domain"/>
    <property type="match status" value="2"/>
</dbReference>
<dbReference type="Pfam" id="PF00512">
    <property type="entry name" value="HisKA"/>
    <property type="match status" value="1"/>
</dbReference>
<dbReference type="NCBIfam" id="TIGR00229">
    <property type="entry name" value="sensory_box"/>
    <property type="match status" value="2"/>
</dbReference>
<dbReference type="Gene3D" id="1.10.287.130">
    <property type="match status" value="1"/>
</dbReference>
<evidence type="ECO:0000256" key="4">
    <source>
        <dbReference type="ARBA" id="ARBA00022475"/>
    </source>
</evidence>
<feature type="domain" description="PAS" evidence="18">
    <location>
        <begin position="230"/>
        <end position="284"/>
    </location>
</feature>
<keyword evidence="9 15" id="KW-1133">Transmembrane helix</keyword>
<gene>
    <name evidence="21" type="ORF">GTZ99_06270</name>
</gene>
<dbReference type="PROSITE" id="PS50109">
    <property type="entry name" value="HIS_KIN"/>
    <property type="match status" value="1"/>
</dbReference>
<dbReference type="EMBL" id="JAAAPO010000002">
    <property type="protein sequence ID" value="NBC36161.1"/>
    <property type="molecule type" value="Genomic_DNA"/>
</dbReference>
<sequence length="1026" mass="111505">MTLPSAAPSIETPPRRGGRLTLLAVAFGVSGAMALALDYALAIGGWATQADDVPWRALVSFMPLLLAGLVMAARRDRLALLVGWMGGAVLALALRHADDPAGWVAMAVDGGTAVMALWLMRRFRGQEGFHPGLRVLAGMMASVCALAPVMPAIAAGVLLTQPWLMAWPVSQSDARAAMIRAADMAMLWYMAKAVALCVMAPWVWIVPAWHAIARSRPPLPEDVAQRLLGEMSEDMFLRTDRFGRITYASPATQVLLGWRPAELVGQRMADLAHPDEAALIANAIYCDDATVRLDHAAIAPRPDKVVCRLRRQDGRFGWMEWRFKLVGDGPTRGMAGIGRDVDRHIVPADLQQVIAAQTERRNAMFERAESLAKIGHWWQNLATGQMYWSSGLCRIYAMPPPESPSFELILAQIHPDDRDRVAALKHAAIADGQPWTYRARLVTHNGQERHVAGAGQPLVDEDGEVIEVFSVMLDITEEMHMQAALRAARDEARASAHAKSGFLAAMSHEIRTPMTGVLGMIDLLRHTDDADERARHLDCLDHSARLLRRVLDDVLDFSRLDGRADLAFEAIPFDMTEVVARTTQLYRQAALSKGLTLIRQPARMEPMPVVGDPLRMQQLLSNLIANAIKFTAQGHVIIRLRRLTRDESATRFRVEVRDTGIGIPADKQGAIFDAFTQADRSTTREYGGTGLGLAICRRLVERMEGRIGVESLPGQGATFWFEVALPTARPEPATTAATPAPTPAPPPNCRPLHILLAEDNAVNRSLLCTLLTREGHHVTTVTDGQAAVAAAAAPYDLICMDVQMPILDGPSATRAIRQSDGPCARVPIIALTADITHYQSASDLGFSAVLTKPIDTNALISCIAALSGGNAPISPWSKASAYPVPRPAVAQRRGQAPTNDTPPADRGAMESTVLDFTNLREMERLVGPGLIEELLRIFAQDLRHGPDQIAGLVQARDWQGAAHLAHSIKGAAANVGARLVYAAIRELEASLRDHAPANDIRAITQSVEVMREACRRTMVEITSPAG</sequence>
<feature type="transmembrane region" description="Helical" evidence="15">
    <location>
        <begin position="186"/>
        <end position="206"/>
    </location>
</feature>
<keyword evidence="4" id="KW-1003">Cell membrane</keyword>
<comment type="caution">
    <text evidence="21">The sequence shown here is derived from an EMBL/GenBank/DDBJ whole genome shotgun (WGS) entry which is preliminary data.</text>
</comment>
<evidence type="ECO:0000256" key="14">
    <source>
        <dbReference type="SAM" id="MobiDB-lite"/>
    </source>
</evidence>
<dbReference type="SUPFAM" id="SSF52172">
    <property type="entry name" value="CheY-like"/>
    <property type="match status" value="1"/>
</dbReference>
<evidence type="ECO:0000256" key="13">
    <source>
        <dbReference type="PROSITE-ProRule" id="PRU00169"/>
    </source>
</evidence>
<keyword evidence="6 15" id="KW-0812">Transmembrane</keyword>
<feature type="transmembrane region" description="Helical" evidence="15">
    <location>
        <begin position="78"/>
        <end position="95"/>
    </location>
</feature>
<dbReference type="InterPro" id="IPR001789">
    <property type="entry name" value="Sig_transdc_resp-reg_receiver"/>
</dbReference>
<dbReference type="SUPFAM" id="SSF55785">
    <property type="entry name" value="PYP-like sensor domain (PAS domain)"/>
    <property type="match status" value="2"/>
</dbReference>
<dbReference type="PRINTS" id="PR00344">
    <property type="entry name" value="BCTRLSENSOR"/>
</dbReference>
<feature type="domain" description="PAC" evidence="19">
    <location>
        <begin position="435"/>
        <end position="487"/>
    </location>
</feature>
<keyword evidence="8" id="KW-0067">ATP-binding</keyword>
<reference evidence="22" key="1">
    <citation type="submission" date="2020-01" db="EMBL/GenBank/DDBJ databases">
        <title>Sphingomonas sp. strain CSW-10.</title>
        <authorList>
            <person name="Chen W.-M."/>
        </authorList>
    </citation>
    <scope>NUCLEOTIDE SEQUENCE [LARGE SCALE GENOMIC DNA]</scope>
    <source>
        <strain evidence="22">FSY-8</strain>
    </source>
</reference>
<dbReference type="Gene3D" id="2.10.70.100">
    <property type="match status" value="1"/>
</dbReference>
<dbReference type="PROSITE" id="PS50112">
    <property type="entry name" value="PAS"/>
    <property type="match status" value="1"/>
</dbReference>
<dbReference type="Gene3D" id="3.40.50.2300">
    <property type="match status" value="1"/>
</dbReference>
<evidence type="ECO:0000256" key="6">
    <source>
        <dbReference type="ARBA" id="ARBA00022692"/>
    </source>
</evidence>
<evidence type="ECO:0000259" key="17">
    <source>
        <dbReference type="PROSITE" id="PS50110"/>
    </source>
</evidence>
<feature type="domain" description="Histidine kinase" evidence="16">
    <location>
        <begin position="505"/>
        <end position="727"/>
    </location>
</feature>
<accession>A0ABW9XC94</accession>
<feature type="transmembrane region" description="Helical" evidence="15">
    <location>
        <begin position="53"/>
        <end position="71"/>
    </location>
</feature>
<dbReference type="SMART" id="SM00091">
    <property type="entry name" value="PAS"/>
    <property type="match status" value="2"/>
</dbReference>
<dbReference type="InterPro" id="IPR003661">
    <property type="entry name" value="HisK_dim/P_dom"/>
</dbReference>
<dbReference type="RefSeq" id="WP_161717406.1">
    <property type="nucleotide sequence ID" value="NZ_JAAAPO010000002.1"/>
</dbReference>
<keyword evidence="22" id="KW-1185">Reference proteome</keyword>
<dbReference type="SUPFAM" id="SSF55874">
    <property type="entry name" value="ATPase domain of HSP90 chaperone/DNA topoisomerase II/histidine kinase"/>
    <property type="match status" value="1"/>
</dbReference>
<evidence type="ECO:0000256" key="15">
    <source>
        <dbReference type="SAM" id="Phobius"/>
    </source>
</evidence>
<feature type="transmembrane region" description="Helical" evidence="15">
    <location>
        <begin position="20"/>
        <end position="47"/>
    </location>
</feature>
<evidence type="ECO:0000256" key="10">
    <source>
        <dbReference type="ARBA" id="ARBA00023012"/>
    </source>
</evidence>
<evidence type="ECO:0000259" key="16">
    <source>
        <dbReference type="PROSITE" id="PS50109"/>
    </source>
</evidence>
<dbReference type="CDD" id="cd00130">
    <property type="entry name" value="PAS"/>
    <property type="match status" value="2"/>
</dbReference>
<dbReference type="SUPFAM" id="SSF47384">
    <property type="entry name" value="Homodimeric domain of signal transducing histidine kinase"/>
    <property type="match status" value="1"/>
</dbReference>
<dbReference type="SMART" id="SM00086">
    <property type="entry name" value="PAC"/>
    <property type="match status" value="2"/>
</dbReference>
<dbReference type="InterPro" id="IPR004358">
    <property type="entry name" value="Sig_transdc_His_kin-like_C"/>
</dbReference>
<evidence type="ECO:0000313" key="21">
    <source>
        <dbReference type="EMBL" id="NBC36161.1"/>
    </source>
</evidence>
<dbReference type="InterPro" id="IPR000700">
    <property type="entry name" value="PAS-assoc_C"/>
</dbReference>
<keyword evidence="5 13" id="KW-0597">Phosphoprotein</keyword>
<feature type="modified residue" description="4-aspartylphosphate" evidence="13">
    <location>
        <position position="801"/>
    </location>
</feature>
<feature type="transmembrane region" description="Helical" evidence="15">
    <location>
        <begin position="132"/>
        <end position="159"/>
    </location>
</feature>
<feature type="region of interest" description="Disordered" evidence="14">
    <location>
        <begin position="888"/>
        <end position="908"/>
    </location>
</feature>
<dbReference type="SMART" id="SM00387">
    <property type="entry name" value="HATPase_c"/>
    <property type="match status" value="1"/>
</dbReference>
<evidence type="ECO:0000259" key="20">
    <source>
        <dbReference type="PROSITE" id="PS50894"/>
    </source>
</evidence>
<name>A0ABW9XC94_9SPHN</name>
<dbReference type="Pfam" id="PF00989">
    <property type="entry name" value="PAS"/>
    <property type="match status" value="1"/>
</dbReference>
<dbReference type="PROSITE" id="PS50894">
    <property type="entry name" value="HPT"/>
    <property type="match status" value="1"/>
</dbReference>
<dbReference type="Pfam" id="PF02518">
    <property type="entry name" value="HATPase_c"/>
    <property type="match status" value="1"/>
</dbReference>
<dbReference type="InterPro" id="IPR001610">
    <property type="entry name" value="PAC"/>
</dbReference>
<dbReference type="SMART" id="SM00388">
    <property type="entry name" value="HisKA"/>
    <property type="match status" value="1"/>
</dbReference>
<dbReference type="PROSITE" id="PS50110">
    <property type="entry name" value="RESPONSE_REGULATORY"/>
    <property type="match status" value="1"/>
</dbReference>
<dbReference type="InterPro" id="IPR000014">
    <property type="entry name" value="PAS"/>
</dbReference>
<evidence type="ECO:0000256" key="9">
    <source>
        <dbReference type="ARBA" id="ARBA00022989"/>
    </source>
</evidence>
<evidence type="ECO:0000256" key="8">
    <source>
        <dbReference type="ARBA" id="ARBA00022840"/>
    </source>
</evidence>
<dbReference type="CDD" id="cd00088">
    <property type="entry name" value="HPT"/>
    <property type="match status" value="1"/>
</dbReference>
<dbReference type="CDD" id="cd16922">
    <property type="entry name" value="HATPase_EvgS-ArcB-TorS-like"/>
    <property type="match status" value="1"/>
</dbReference>
<keyword evidence="11 15" id="KW-0472">Membrane</keyword>
<keyword evidence="10" id="KW-0902">Two-component regulatory system</keyword>
<evidence type="ECO:0000256" key="12">
    <source>
        <dbReference type="PROSITE-ProRule" id="PRU00110"/>
    </source>
</evidence>
<dbReference type="Proteomes" id="UP000753724">
    <property type="component" value="Unassembled WGS sequence"/>
</dbReference>
<comment type="subcellular location">
    <subcellularLocation>
        <location evidence="2">Cell membrane</location>
        <topology evidence="2">Multi-pass membrane protein</topology>
    </subcellularLocation>
</comment>
<evidence type="ECO:0000256" key="11">
    <source>
        <dbReference type="ARBA" id="ARBA00023136"/>
    </source>
</evidence>
<dbReference type="InterPro" id="IPR036641">
    <property type="entry name" value="HPT_dom_sf"/>
</dbReference>
<keyword evidence="7" id="KW-0547">Nucleotide-binding</keyword>
<evidence type="ECO:0000256" key="7">
    <source>
        <dbReference type="ARBA" id="ARBA00022741"/>
    </source>
</evidence>
<dbReference type="Pfam" id="PF00072">
    <property type="entry name" value="Response_reg"/>
    <property type="match status" value="1"/>
</dbReference>
<comment type="catalytic activity">
    <reaction evidence="1">
        <text>ATP + protein L-histidine = ADP + protein N-phospho-L-histidine.</text>
        <dbReference type="EC" id="2.7.13.3"/>
    </reaction>
</comment>
<dbReference type="Gene3D" id="3.30.565.10">
    <property type="entry name" value="Histidine kinase-like ATPase, C-terminal domain"/>
    <property type="match status" value="1"/>
</dbReference>
<dbReference type="InterPro" id="IPR035965">
    <property type="entry name" value="PAS-like_dom_sf"/>
</dbReference>
<evidence type="ECO:0000259" key="18">
    <source>
        <dbReference type="PROSITE" id="PS50112"/>
    </source>
</evidence>
<proteinExistence type="predicted"/>
<dbReference type="PANTHER" id="PTHR45339">
    <property type="entry name" value="HYBRID SIGNAL TRANSDUCTION HISTIDINE KINASE J"/>
    <property type="match status" value="1"/>
</dbReference>
<evidence type="ECO:0000256" key="2">
    <source>
        <dbReference type="ARBA" id="ARBA00004651"/>
    </source>
</evidence>
<feature type="modified residue" description="Phosphohistidine" evidence="12">
    <location>
        <position position="966"/>
    </location>
</feature>
<dbReference type="InterPro" id="IPR036890">
    <property type="entry name" value="HATPase_C_sf"/>
</dbReference>
<evidence type="ECO:0000313" key="22">
    <source>
        <dbReference type="Proteomes" id="UP000753724"/>
    </source>
</evidence>
<dbReference type="SMART" id="SM00448">
    <property type="entry name" value="REC"/>
    <property type="match status" value="1"/>
</dbReference>
<dbReference type="InterPro" id="IPR008207">
    <property type="entry name" value="Sig_transdc_His_kin_Hpt_dom"/>
</dbReference>
<dbReference type="SUPFAM" id="SSF47226">
    <property type="entry name" value="Histidine-containing phosphotransfer domain, HPT domain"/>
    <property type="match status" value="1"/>
</dbReference>
<organism evidence="21 22">
    <name type="scientific">Novosphingobium ovatum</name>
    <dbReference type="NCBI Taxonomy" id="1908523"/>
    <lineage>
        <taxon>Bacteria</taxon>
        <taxon>Pseudomonadati</taxon>
        <taxon>Pseudomonadota</taxon>
        <taxon>Alphaproteobacteria</taxon>
        <taxon>Sphingomonadales</taxon>
        <taxon>Sphingomonadaceae</taxon>
        <taxon>Novosphingobium</taxon>
    </lineage>
</organism>
<dbReference type="InterPro" id="IPR003594">
    <property type="entry name" value="HATPase_dom"/>
</dbReference>
<dbReference type="Pfam" id="PF01627">
    <property type="entry name" value="Hpt"/>
    <property type="match status" value="1"/>
</dbReference>
<dbReference type="InterPro" id="IPR036097">
    <property type="entry name" value="HisK_dim/P_sf"/>
</dbReference>
<dbReference type="InterPro" id="IPR013655">
    <property type="entry name" value="PAS_fold_3"/>
</dbReference>
<dbReference type="EC" id="2.7.13.3" evidence="3"/>
<dbReference type="InterPro" id="IPR005467">
    <property type="entry name" value="His_kinase_dom"/>
</dbReference>
<dbReference type="InterPro" id="IPR011006">
    <property type="entry name" value="CheY-like_superfamily"/>
</dbReference>
<dbReference type="PANTHER" id="PTHR45339:SF1">
    <property type="entry name" value="HYBRID SIGNAL TRANSDUCTION HISTIDINE KINASE J"/>
    <property type="match status" value="1"/>
</dbReference>
<evidence type="ECO:0000259" key="19">
    <source>
        <dbReference type="PROSITE" id="PS50113"/>
    </source>
</evidence>
<protein>
    <recommendedName>
        <fullName evidence="3">histidine kinase</fullName>
        <ecNumber evidence="3">2.7.13.3</ecNumber>
    </recommendedName>
</protein>
<feature type="domain" description="HPt" evidence="20">
    <location>
        <begin position="927"/>
        <end position="1024"/>
    </location>
</feature>
<evidence type="ECO:0000256" key="5">
    <source>
        <dbReference type="ARBA" id="ARBA00022553"/>
    </source>
</evidence>
<dbReference type="PROSITE" id="PS50113">
    <property type="entry name" value="PAC"/>
    <property type="match status" value="1"/>
</dbReference>
<feature type="domain" description="Response regulatory" evidence="17">
    <location>
        <begin position="753"/>
        <end position="867"/>
    </location>
</feature>
<evidence type="ECO:0000256" key="1">
    <source>
        <dbReference type="ARBA" id="ARBA00000085"/>
    </source>
</evidence>